<dbReference type="Pfam" id="PF01910">
    <property type="entry name" value="Thiamine_BP"/>
    <property type="match status" value="1"/>
</dbReference>
<evidence type="ECO:0000313" key="4">
    <source>
        <dbReference type="Proteomes" id="UP000315440"/>
    </source>
</evidence>
<dbReference type="EMBL" id="SJPQ01000002">
    <property type="protein sequence ID" value="TWT88464.1"/>
    <property type="molecule type" value="Genomic_DNA"/>
</dbReference>
<dbReference type="NCBIfam" id="TIGR00106">
    <property type="entry name" value="MTH1187 family thiamine-binding protein"/>
    <property type="match status" value="1"/>
</dbReference>
<dbReference type="PANTHER" id="PTHR33777:SF1">
    <property type="entry name" value="UPF0045 PROTEIN ECM15"/>
    <property type="match status" value="1"/>
</dbReference>
<proteinExistence type="inferred from homology"/>
<dbReference type="Gene3D" id="3.30.70.930">
    <property type="match status" value="1"/>
</dbReference>
<dbReference type="InterPro" id="IPR051614">
    <property type="entry name" value="UPF0045_domain"/>
</dbReference>
<name>A0A5C5ZLY2_9BACT</name>
<dbReference type="InterPro" id="IPR002767">
    <property type="entry name" value="Thiamine_BP"/>
</dbReference>
<keyword evidence="4" id="KW-1185">Reference proteome</keyword>
<evidence type="ECO:0000313" key="3">
    <source>
        <dbReference type="EMBL" id="TWT88464.1"/>
    </source>
</evidence>
<dbReference type="Proteomes" id="UP000315440">
    <property type="component" value="Unassembled WGS sequence"/>
</dbReference>
<sequence length="93" mass="10103">MGAGESVSAEVARCVEVIEASGLPFELHAMGTIVEGELDEVLGVMRRCIEKVAENHPRVTCAAKVDYRHGAAGRMRGKVESVERRLGRRADPQ</sequence>
<accession>A0A5C5ZLY2</accession>
<reference evidence="3 4" key="1">
    <citation type="submission" date="2019-02" db="EMBL/GenBank/DDBJ databases">
        <title>Deep-cultivation of Planctomycetes and their phenomic and genomic characterization uncovers novel biology.</title>
        <authorList>
            <person name="Wiegand S."/>
            <person name="Jogler M."/>
            <person name="Boedeker C."/>
            <person name="Pinto D."/>
            <person name="Vollmers J."/>
            <person name="Rivas-Marin E."/>
            <person name="Kohn T."/>
            <person name="Peeters S.H."/>
            <person name="Heuer A."/>
            <person name="Rast P."/>
            <person name="Oberbeckmann S."/>
            <person name="Bunk B."/>
            <person name="Jeske O."/>
            <person name="Meyerdierks A."/>
            <person name="Storesund J.E."/>
            <person name="Kallscheuer N."/>
            <person name="Luecker S."/>
            <person name="Lage O.M."/>
            <person name="Pohl T."/>
            <person name="Merkel B.J."/>
            <person name="Hornburger P."/>
            <person name="Mueller R.-W."/>
            <person name="Bruemmer F."/>
            <person name="Labrenz M."/>
            <person name="Spormann A.M."/>
            <person name="Op Den Camp H."/>
            <person name="Overmann J."/>
            <person name="Amann R."/>
            <person name="Jetten M.S.M."/>
            <person name="Mascher T."/>
            <person name="Medema M.H."/>
            <person name="Devos D.P."/>
            <person name="Kaster A.-K."/>
            <person name="Ovreas L."/>
            <person name="Rohde M."/>
            <person name="Galperin M.Y."/>
            <person name="Jogler C."/>
        </authorList>
    </citation>
    <scope>NUCLEOTIDE SEQUENCE [LARGE SCALE GENOMIC DNA]</scope>
    <source>
        <strain evidence="3 4">Mal64</strain>
    </source>
</reference>
<dbReference type="AlphaFoldDB" id="A0A5C5ZLY2"/>
<dbReference type="GO" id="GO:0005829">
    <property type="term" value="C:cytosol"/>
    <property type="evidence" value="ECO:0007669"/>
    <property type="project" value="TreeGrafter"/>
</dbReference>
<dbReference type="SUPFAM" id="SSF89957">
    <property type="entry name" value="MTH1187/YkoF-like"/>
    <property type="match status" value="1"/>
</dbReference>
<evidence type="ECO:0000256" key="1">
    <source>
        <dbReference type="ARBA" id="ARBA00010272"/>
    </source>
</evidence>
<dbReference type="InterPro" id="IPR029756">
    <property type="entry name" value="MTH1187/YkoF-like"/>
</dbReference>
<evidence type="ECO:0000259" key="2">
    <source>
        <dbReference type="Pfam" id="PF01910"/>
    </source>
</evidence>
<comment type="similarity">
    <text evidence="1">Belongs to the UPF0045 family.</text>
</comment>
<dbReference type="PANTHER" id="PTHR33777">
    <property type="entry name" value="UPF0045 PROTEIN ECM15"/>
    <property type="match status" value="1"/>
</dbReference>
<protein>
    <recommendedName>
        <fullName evidence="2">Thiamine-binding protein domain-containing protein</fullName>
    </recommendedName>
</protein>
<gene>
    <name evidence="3" type="ORF">Mal64_19460</name>
</gene>
<feature type="domain" description="Thiamine-binding protein" evidence="2">
    <location>
        <begin position="2"/>
        <end position="83"/>
    </location>
</feature>
<comment type="caution">
    <text evidence="3">The sequence shown here is derived from an EMBL/GenBank/DDBJ whole genome shotgun (WGS) entry which is preliminary data.</text>
</comment>
<organism evidence="3 4">
    <name type="scientific">Pseudobythopirellula maris</name>
    <dbReference type="NCBI Taxonomy" id="2527991"/>
    <lineage>
        <taxon>Bacteria</taxon>
        <taxon>Pseudomonadati</taxon>
        <taxon>Planctomycetota</taxon>
        <taxon>Planctomycetia</taxon>
        <taxon>Pirellulales</taxon>
        <taxon>Lacipirellulaceae</taxon>
        <taxon>Pseudobythopirellula</taxon>
    </lineage>
</organism>